<dbReference type="EMBL" id="CAXKWB010019547">
    <property type="protein sequence ID" value="CAL4122102.1"/>
    <property type="molecule type" value="Genomic_DNA"/>
</dbReference>
<dbReference type="PANTHER" id="PTHR37984:SF5">
    <property type="entry name" value="PROTEIN NYNRIN-LIKE"/>
    <property type="match status" value="1"/>
</dbReference>
<gene>
    <name evidence="2" type="ORF">MNOR_LOCUS22824</name>
</gene>
<dbReference type="InterPro" id="IPR001584">
    <property type="entry name" value="Integrase_cat-core"/>
</dbReference>
<keyword evidence="3" id="KW-1185">Reference proteome</keyword>
<sequence>MLYLIIVIYVRNIDAHLIDMATRFSVSTVIYKKEKQVLIDKIIEKWIGTGLGCPGNFLYDCGGEFANQDFLDMCENLNIHVMNSAAESPFSNGLCERNHAVIDDMVLKMLADQPGCSLEIALSWAVHAKNTFQMVEGFSPYQLVFGRNPKLPSVLHDDPPALEGTTTSEIFAKHLNTLVAGRKAFIQAESSSRIRRALKHNIRQVENVFENGDNVYYKRENSNEWKGPGRVIGQDGIVVIIKHGLFTIRAHSSRVIKTSYEFSNDRSIPKDLKDSATQNEDSCSRDQCEEDFDIEEITQEENSTFPYENSIPIVPVSNTVLLPKKGEVVKYIPVNEENCKEAILLGRAGKATGMNRYWLNIQHKENEEPFSIDWQNGVKEWKNHNVPEQGSSDVENDVFITENRHCEKKVREAKLFEFKQWEKFNVFKKVSDIGQPRISVRWIVMRSFQKTDVQLLRPGL</sequence>
<dbReference type="InterPro" id="IPR036397">
    <property type="entry name" value="RNaseH_sf"/>
</dbReference>
<dbReference type="InterPro" id="IPR012337">
    <property type="entry name" value="RNaseH-like_sf"/>
</dbReference>
<proteinExistence type="predicted"/>
<dbReference type="InterPro" id="IPR050951">
    <property type="entry name" value="Retrovirus_Pol_polyprotein"/>
</dbReference>
<dbReference type="Gene3D" id="3.30.420.10">
    <property type="entry name" value="Ribonuclease H-like superfamily/Ribonuclease H"/>
    <property type="match status" value="1"/>
</dbReference>
<dbReference type="PANTHER" id="PTHR37984">
    <property type="entry name" value="PROTEIN CBG26694"/>
    <property type="match status" value="1"/>
</dbReference>
<evidence type="ECO:0000313" key="3">
    <source>
        <dbReference type="Proteomes" id="UP001497623"/>
    </source>
</evidence>
<organism evidence="2 3">
    <name type="scientific">Meganyctiphanes norvegica</name>
    <name type="common">Northern krill</name>
    <name type="synonym">Thysanopoda norvegica</name>
    <dbReference type="NCBI Taxonomy" id="48144"/>
    <lineage>
        <taxon>Eukaryota</taxon>
        <taxon>Metazoa</taxon>
        <taxon>Ecdysozoa</taxon>
        <taxon>Arthropoda</taxon>
        <taxon>Crustacea</taxon>
        <taxon>Multicrustacea</taxon>
        <taxon>Malacostraca</taxon>
        <taxon>Eumalacostraca</taxon>
        <taxon>Eucarida</taxon>
        <taxon>Euphausiacea</taxon>
        <taxon>Euphausiidae</taxon>
        <taxon>Meganyctiphanes</taxon>
    </lineage>
</organism>
<accession>A0AAV2RAG1</accession>
<evidence type="ECO:0000259" key="1">
    <source>
        <dbReference type="PROSITE" id="PS50994"/>
    </source>
</evidence>
<comment type="caution">
    <text evidence="2">The sequence shown here is derived from an EMBL/GenBank/DDBJ whole genome shotgun (WGS) entry which is preliminary data.</text>
</comment>
<dbReference type="SUPFAM" id="SSF53098">
    <property type="entry name" value="Ribonuclease H-like"/>
    <property type="match status" value="1"/>
</dbReference>
<dbReference type="GO" id="GO:0003676">
    <property type="term" value="F:nucleic acid binding"/>
    <property type="evidence" value="ECO:0007669"/>
    <property type="project" value="InterPro"/>
</dbReference>
<dbReference type="AlphaFoldDB" id="A0AAV2RAG1"/>
<feature type="domain" description="Integrase catalytic" evidence="1">
    <location>
        <begin position="1"/>
        <end position="148"/>
    </location>
</feature>
<reference evidence="2 3" key="1">
    <citation type="submission" date="2024-05" db="EMBL/GenBank/DDBJ databases">
        <authorList>
            <person name="Wallberg A."/>
        </authorList>
    </citation>
    <scope>NUCLEOTIDE SEQUENCE [LARGE SCALE GENOMIC DNA]</scope>
</reference>
<dbReference type="PROSITE" id="PS50994">
    <property type="entry name" value="INTEGRASE"/>
    <property type="match status" value="1"/>
</dbReference>
<dbReference type="GO" id="GO:0015074">
    <property type="term" value="P:DNA integration"/>
    <property type="evidence" value="ECO:0007669"/>
    <property type="project" value="InterPro"/>
</dbReference>
<protein>
    <recommendedName>
        <fullName evidence="1">Integrase catalytic domain-containing protein</fullName>
    </recommendedName>
</protein>
<dbReference type="Proteomes" id="UP001497623">
    <property type="component" value="Unassembled WGS sequence"/>
</dbReference>
<name>A0AAV2RAG1_MEGNR</name>
<evidence type="ECO:0000313" key="2">
    <source>
        <dbReference type="EMBL" id="CAL4122102.1"/>
    </source>
</evidence>